<evidence type="ECO:0000313" key="2">
    <source>
        <dbReference type="EMBL" id="KAK2119826.1"/>
    </source>
</evidence>
<feature type="non-terminal residue" evidence="2">
    <location>
        <position position="64"/>
    </location>
</feature>
<evidence type="ECO:0000256" key="1">
    <source>
        <dbReference type="SAM" id="MobiDB-lite"/>
    </source>
</evidence>
<reference evidence="2 3" key="1">
    <citation type="submission" date="2023-05" db="EMBL/GenBank/DDBJ databases">
        <title>B98-5 Cell Line De Novo Hybrid Assembly: An Optical Mapping Approach.</title>
        <authorList>
            <person name="Kananen K."/>
            <person name="Auerbach J.A."/>
            <person name="Kautto E."/>
            <person name="Blachly J.S."/>
        </authorList>
    </citation>
    <scope>NUCLEOTIDE SEQUENCE [LARGE SCALE GENOMIC DNA]</scope>
    <source>
        <strain evidence="2">B95-8</strain>
        <tissue evidence="2">Cell line</tissue>
    </source>
</reference>
<organism evidence="2 3">
    <name type="scientific">Saguinus oedipus</name>
    <name type="common">Cotton-top tamarin</name>
    <name type="synonym">Oedipomidas oedipus</name>
    <dbReference type="NCBI Taxonomy" id="9490"/>
    <lineage>
        <taxon>Eukaryota</taxon>
        <taxon>Metazoa</taxon>
        <taxon>Chordata</taxon>
        <taxon>Craniata</taxon>
        <taxon>Vertebrata</taxon>
        <taxon>Euteleostomi</taxon>
        <taxon>Mammalia</taxon>
        <taxon>Eutheria</taxon>
        <taxon>Euarchontoglires</taxon>
        <taxon>Primates</taxon>
        <taxon>Haplorrhini</taxon>
        <taxon>Platyrrhini</taxon>
        <taxon>Cebidae</taxon>
        <taxon>Callitrichinae</taxon>
        <taxon>Saguinus</taxon>
    </lineage>
</organism>
<gene>
    <name evidence="2" type="ORF">P7K49_001212</name>
</gene>
<dbReference type="Proteomes" id="UP001266305">
    <property type="component" value="Unassembled WGS sequence"/>
</dbReference>
<proteinExistence type="predicted"/>
<evidence type="ECO:0000313" key="3">
    <source>
        <dbReference type="Proteomes" id="UP001266305"/>
    </source>
</evidence>
<accession>A0ABQ9WEU6</accession>
<keyword evidence="3" id="KW-1185">Reference proteome</keyword>
<protein>
    <submittedName>
        <fullName evidence="2">Uncharacterized protein</fullName>
    </submittedName>
</protein>
<dbReference type="EMBL" id="JASSZA010000001">
    <property type="protein sequence ID" value="KAK2119826.1"/>
    <property type="molecule type" value="Genomic_DNA"/>
</dbReference>
<feature type="region of interest" description="Disordered" evidence="1">
    <location>
        <begin position="20"/>
        <end position="41"/>
    </location>
</feature>
<comment type="caution">
    <text evidence="2">The sequence shown here is derived from an EMBL/GenBank/DDBJ whole genome shotgun (WGS) entry which is preliminary data.</text>
</comment>
<sequence>MPNASPWAFSFCKLLSVARPRPSAPGRGAAPASSPAGAPSRTALEALTAAAHGALGAARLAAAQ</sequence>
<name>A0ABQ9WEU6_SAGOE</name>